<keyword evidence="4" id="KW-1185">Reference proteome</keyword>
<evidence type="ECO:0000256" key="1">
    <source>
        <dbReference type="SAM" id="MobiDB-lite"/>
    </source>
</evidence>
<evidence type="ECO:0000313" key="4">
    <source>
        <dbReference type="Proteomes" id="UP000607653"/>
    </source>
</evidence>
<comment type="caution">
    <text evidence="3">The sequence shown here is derived from an EMBL/GenBank/DDBJ whole genome shotgun (WGS) entry which is preliminary data.</text>
</comment>
<feature type="compositionally biased region" description="Basic residues" evidence="1">
    <location>
        <begin position="25"/>
        <end position="38"/>
    </location>
</feature>
<evidence type="ECO:0000313" key="3">
    <source>
        <dbReference type="EMBL" id="DAD23981.1"/>
    </source>
</evidence>
<dbReference type="AlphaFoldDB" id="A0A822XXQ5"/>
<evidence type="ECO:0000256" key="2">
    <source>
        <dbReference type="SAM" id="Phobius"/>
    </source>
</evidence>
<keyword evidence="2" id="KW-0812">Transmembrane</keyword>
<organism evidence="3 4">
    <name type="scientific">Nelumbo nucifera</name>
    <name type="common">Sacred lotus</name>
    <dbReference type="NCBI Taxonomy" id="4432"/>
    <lineage>
        <taxon>Eukaryota</taxon>
        <taxon>Viridiplantae</taxon>
        <taxon>Streptophyta</taxon>
        <taxon>Embryophyta</taxon>
        <taxon>Tracheophyta</taxon>
        <taxon>Spermatophyta</taxon>
        <taxon>Magnoliopsida</taxon>
        <taxon>Proteales</taxon>
        <taxon>Nelumbonaceae</taxon>
        <taxon>Nelumbo</taxon>
    </lineage>
</organism>
<evidence type="ECO:0008006" key="5">
    <source>
        <dbReference type="Google" id="ProtNLM"/>
    </source>
</evidence>
<dbReference type="Proteomes" id="UP000607653">
    <property type="component" value="Unassembled WGS sequence"/>
</dbReference>
<gene>
    <name evidence="3" type="ORF">HUJ06_025444</name>
</gene>
<name>A0A822XXQ5_NELNU</name>
<dbReference type="EMBL" id="DUZY01000001">
    <property type="protein sequence ID" value="DAD23981.1"/>
    <property type="molecule type" value="Genomic_DNA"/>
</dbReference>
<keyword evidence="2" id="KW-1133">Transmembrane helix</keyword>
<feature type="region of interest" description="Disordered" evidence="1">
    <location>
        <begin position="23"/>
        <end position="42"/>
    </location>
</feature>
<keyword evidence="2" id="KW-0472">Membrane</keyword>
<protein>
    <recommendedName>
        <fullName evidence="5">Transmembrane protein</fullName>
    </recommendedName>
</protein>
<feature type="transmembrane region" description="Helical" evidence="2">
    <location>
        <begin position="76"/>
        <end position="95"/>
    </location>
</feature>
<proteinExistence type="predicted"/>
<reference evidence="3 4" key="1">
    <citation type="journal article" date="2020" name="Mol. Biol. Evol.">
        <title>Distinct Expression and Methylation Patterns for Genes with Different Fates following a Single Whole-Genome Duplication in Flowering Plants.</title>
        <authorList>
            <person name="Shi T."/>
            <person name="Rahmani R.S."/>
            <person name="Gugger P.F."/>
            <person name="Wang M."/>
            <person name="Li H."/>
            <person name="Zhang Y."/>
            <person name="Li Z."/>
            <person name="Wang Q."/>
            <person name="Van de Peer Y."/>
            <person name="Marchal K."/>
            <person name="Chen J."/>
        </authorList>
    </citation>
    <scope>NUCLEOTIDE SEQUENCE [LARGE SCALE GENOMIC DNA]</scope>
    <source>
        <tissue evidence="3">Leaf</tissue>
    </source>
</reference>
<accession>A0A822XXQ5</accession>
<sequence length="110" mass="12828">MVRGLRNCREGRNFDSLSLRSDIQKKKKKKLQRSKKKNEKSITNLRSENSYLRLRSVTRAGTVVAVVAVAGEYQMILLLFLLPSFPLSFLLFFFLSRQKLYYSPPLFSHI</sequence>